<reference evidence="3" key="1">
    <citation type="submission" date="2023-06" db="EMBL/GenBank/DDBJ databases">
        <authorList>
            <person name="Kurt Z."/>
        </authorList>
    </citation>
    <scope>NUCLEOTIDE SEQUENCE</scope>
</reference>
<evidence type="ECO:0000256" key="1">
    <source>
        <dbReference type="ARBA" id="ARBA00022614"/>
    </source>
</evidence>
<organism evidence="3">
    <name type="scientific">Hexamita inflata</name>
    <dbReference type="NCBI Taxonomy" id="28002"/>
    <lineage>
        <taxon>Eukaryota</taxon>
        <taxon>Metamonada</taxon>
        <taxon>Diplomonadida</taxon>
        <taxon>Hexamitidae</taxon>
        <taxon>Hexamitinae</taxon>
        <taxon>Hexamita</taxon>
    </lineage>
</organism>
<keyword evidence="5" id="KW-1185">Reference proteome</keyword>
<accession>A0AA86V1U0</accession>
<dbReference type="PANTHER" id="PTHR46652">
    <property type="entry name" value="LEUCINE-RICH REPEAT AND IQ DOMAIN-CONTAINING PROTEIN 1-RELATED"/>
    <property type="match status" value="1"/>
</dbReference>
<dbReference type="InterPro" id="IPR032675">
    <property type="entry name" value="LRR_dom_sf"/>
</dbReference>
<dbReference type="EMBL" id="CAXDID020000022">
    <property type="protein sequence ID" value="CAL5988554.1"/>
    <property type="molecule type" value="Genomic_DNA"/>
</dbReference>
<evidence type="ECO:0000256" key="2">
    <source>
        <dbReference type="ARBA" id="ARBA00022737"/>
    </source>
</evidence>
<proteinExistence type="predicted"/>
<keyword evidence="2" id="KW-0677">Repeat</keyword>
<name>A0AA86V1U0_9EUKA</name>
<dbReference type="Proteomes" id="UP001642409">
    <property type="component" value="Unassembled WGS sequence"/>
</dbReference>
<sequence>MNQLTLLYLGSCGLLDIRQLKYLANLKEISLFDNYDIDITPLQYLTQLEIIDLSKCNLKCIDILGLLVYLKDLSIEENAIIYTQPLIQLKELSRLSALNNQIIDIQTLKRHPNFEKYKILNQQQPTNQEIVFANILRDINTPNTSLKLMPQNRKTIQSKIEHQQHKINMCLAVLFNRQATFIGLVASLCQNLNESIDRQ</sequence>
<evidence type="ECO:0000313" key="3">
    <source>
        <dbReference type="EMBL" id="CAI9977349.1"/>
    </source>
</evidence>
<comment type="caution">
    <text evidence="3">The sequence shown here is derived from an EMBL/GenBank/DDBJ whole genome shotgun (WGS) entry which is preliminary data.</text>
</comment>
<dbReference type="Gene3D" id="3.80.10.10">
    <property type="entry name" value="Ribonuclease Inhibitor"/>
    <property type="match status" value="1"/>
</dbReference>
<dbReference type="AlphaFoldDB" id="A0AA86V1U0"/>
<evidence type="ECO:0000313" key="4">
    <source>
        <dbReference type="EMBL" id="CAL5988554.1"/>
    </source>
</evidence>
<evidence type="ECO:0000313" key="5">
    <source>
        <dbReference type="Proteomes" id="UP001642409"/>
    </source>
</evidence>
<dbReference type="SUPFAM" id="SSF52058">
    <property type="entry name" value="L domain-like"/>
    <property type="match status" value="1"/>
</dbReference>
<keyword evidence="1" id="KW-0433">Leucine-rich repeat</keyword>
<reference evidence="4 5" key="2">
    <citation type="submission" date="2024-07" db="EMBL/GenBank/DDBJ databases">
        <authorList>
            <person name="Akdeniz Z."/>
        </authorList>
    </citation>
    <scope>NUCLEOTIDE SEQUENCE [LARGE SCALE GENOMIC DNA]</scope>
</reference>
<protein>
    <submittedName>
        <fullName evidence="3">Uncharacterized protein</fullName>
    </submittedName>
</protein>
<dbReference type="InterPro" id="IPR050836">
    <property type="entry name" value="SDS22/Internalin_LRR"/>
</dbReference>
<dbReference type="PANTHER" id="PTHR46652:SF3">
    <property type="entry name" value="LEUCINE-RICH REPEAT-CONTAINING PROTEIN 9"/>
    <property type="match status" value="1"/>
</dbReference>
<gene>
    <name evidence="4" type="ORF">HINF_LOCUS10433</name>
    <name evidence="3" type="ORF">HINF_LOCUS64994</name>
</gene>
<dbReference type="EMBL" id="CATOUU010001177">
    <property type="protein sequence ID" value="CAI9977349.1"/>
    <property type="molecule type" value="Genomic_DNA"/>
</dbReference>